<gene>
    <name evidence="8" type="ORF">SAMN04488134_101377</name>
</gene>
<dbReference type="InterPro" id="IPR003838">
    <property type="entry name" value="ABC3_permease_C"/>
</dbReference>
<dbReference type="Proteomes" id="UP000199300">
    <property type="component" value="Unassembled WGS sequence"/>
</dbReference>
<feature type="transmembrane region" description="Helical" evidence="6">
    <location>
        <begin position="462"/>
        <end position="486"/>
    </location>
</feature>
<dbReference type="GO" id="GO:0022857">
    <property type="term" value="F:transmembrane transporter activity"/>
    <property type="evidence" value="ECO:0007669"/>
    <property type="project" value="TreeGrafter"/>
</dbReference>
<evidence type="ECO:0000313" key="9">
    <source>
        <dbReference type="Proteomes" id="UP000199300"/>
    </source>
</evidence>
<dbReference type="AlphaFoldDB" id="A0A1H8HLD2"/>
<organism evidence="8 9">
    <name type="scientific">Amphibacillus marinus</name>
    <dbReference type="NCBI Taxonomy" id="872970"/>
    <lineage>
        <taxon>Bacteria</taxon>
        <taxon>Bacillati</taxon>
        <taxon>Bacillota</taxon>
        <taxon>Bacilli</taxon>
        <taxon>Bacillales</taxon>
        <taxon>Bacillaceae</taxon>
        <taxon>Amphibacillus</taxon>
    </lineage>
</organism>
<evidence type="ECO:0000256" key="4">
    <source>
        <dbReference type="ARBA" id="ARBA00022989"/>
    </source>
</evidence>
<comment type="subcellular location">
    <subcellularLocation>
        <location evidence="1">Cell membrane</location>
        <topology evidence="1">Multi-pass membrane protein</topology>
    </subcellularLocation>
</comment>
<feature type="transmembrane region" description="Helical" evidence="6">
    <location>
        <begin position="346"/>
        <end position="367"/>
    </location>
</feature>
<dbReference type="OrthoDB" id="9812886at2"/>
<evidence type="ECO:0000256" key="2">
    <source>
        <dbReference type="ARBA" id="ARBA00022475"/>
    </source>
</evidence>
<accession>A0A1H8HLD2</accession>
<evidence type="ECO:0000256" key="3">
    <source>
        <dbReference type="ARBA" id="ARBA00022692"/>
    </source>
</evidence>
<dbReference type="STRING" id="872970.SAMN04488134_101377"/>
<dbReference type="PANTHER" id="PTHR30572:SF9">
    <property type="entry name" value="ABC TRANSPORTER PERMEASE PROTEIN"/>
    <property type="match status" value="1"/>
</dbReference>
<keyword evidence="2" id="KW-1003">Cell membrane</keyword>
<evidence type="ECO:0000256" key="5">
    <source>
        <dbReference type="ARBA" id="ARBA00023136"/>
    </source>
</evidence>
<keyword evidence="4 6" id="KW-1133">Transmembrane helix</keyword>
<proteinExistence type="predicted"/>
<dbReference type="Pfam" id="PF02687">
    <property type="entry name" value="FtsX"/>
    <property type="match status" value="1"/>
</dbReference>
<reference evidence="8 9" key="1">
    <citation type="submission" date="2016-10" db="EMBL/GenBank/DDBJ databases">
        <authorList>
            <person name="de Groot N.N."/>
        </authorList>
    </citation>
    <scope>NUCLEOTIDE SEQUENCE [LARGE SCALE GENOMIC DNA]</scope>
    <source>
        <strain evidence="8 9">CGMCC 1.10434</strain>
    </source>
</reference>
<dbReference type="RefSeq" id="WP_091494153.1">
    <property type="nucleotide sequence ID" value="NZ_FODJ01000001.1"/>
</dbReference>
<dbReference type="EMBL" id="FODJ01000001">
    <property type="protein sequence ID" value="SEN56864.1"/>
    <property type="molecule type" value="Genomic_DNA"/>
</dbReference>
<feature type="domain" description="ABC3 transporter permease C-terminal" evidence="7">
    <location>
        <begin position="347"/>
        <end position="490"/>
    </location>
</feature>
<dbReference type="InterPro" id="IPR050250">
    <property type="entry name" value="Macrolide_Exporter_MacB"/>
</dbReference>
<keyword evidence="3 6" id="KW-0812">Transmembrane</keyword>
<dbReference type="GO" id="GO:0005886">
    <property type="term" value="C:plasma membrane"/>
    <property type="evidence" value="ECO:0007669"/>
    <property type="project" value="UniProtKB-SubCell"/>
</dbReference>
<dbReference type="PANTHER" id="PTHR30572">
    <property type="entry name" value="MEMBRANE COMPONENT OF TRANSPORTER-RELATED"/>
    <property type="match status" value="1"/>
</dbReference>
<keyword evidence="5 6" id="KW-0472">Membrane</keyword>
<name>A0A1H8HLD2_9BACI</name>
<sequence>MNFVKRALLSIVRRKGKVLILFAVILILGNVISGAVSIRQASRNVESAIKEQLGAGTTIDLDYDKLYEMEEAGEITWEEIERIGTDLINQIGQLSYVKYYDYSMSNYYEAENLIGYDPYMEEYEDEEFMYQTYFHLKGINYPLVTDIEEGNATLIAGRVFNEEEITNGAMVTLVSTKVADLNNLSVGDTVTLSNVLYDYSVDSVSEYPVLEERDIPLEIIGIFETRAAKEQREGDDNEGSNNPDQEYFDQEFQNRLYVSNEVIKNEVNWEMQVMIENNDEYAELYQDEDNFEYYTPYFILNSVQDSEAFIEEATVLLPPLYHVISSLDQYEDIAGPIESISNLSNYVLIFAVVATILIISLVVLLFLRDRKRELGIYLSLGERKGRVIGQIMIEVAIVAIVAISVSLFTGNLLAENVSESLIEANTSTSDDFYGISYPTDFNSPLDTDDVIEAYEVTLSTEYIIVFYSIGLLTILVSTVVPLIYIVRLNPKKILM</sequence>
<keyword evidence="9" id="KW-1185">Reference proteome</keyword>
<protein>
    <submittedName>
        <fullName evidence="8">Putative ABC transport system permease protein</fullName>
    </submittedName>
</protein>
<evidence type="ECO:0000313" key="8">
    <source>
        <dbReference type="EMBL" id="SEN56864.1"/>
    </source>
</evidence>
<evidence type="ECO:0000259" key="7">
    <source>
        <dbReference type="Pfam" id="PF02687"/>
    </source>
</evidence>
<evidence type="ECO:0000256" key="6">
    <source>
        <dbReference type="SAM" id="Phobius"/>
    </source>
</evidence>
<evidence type="ECO:0000256" key="1">
    <source>
        <dbReference type="ARBA" id="ARBA00004651"/>
    </source>
</evidence>
<feature type="transmembrane region" description="Helical" evidence="6">
    <location>
        <begin position="387"/>
        <end position="408"/>
    </location>
</feature>